<sequence>MSFFISHKKETKCRSIRRELVHKTVTTPVFSALGTLLLTFSPSPEASMLDELFDPKDGQLDASSYILNNAHGFMPVPFLITEPAVGTGGGVALLFFHETHEQKTLRLDNPDKVSGIPPSVTGVVGGSTSNGSKLAGVFHSGNWKQDKIRYLGGLFGGSFNLKYYADTANIANNFTIEGLYFLQDIDFRLGESNFFLGANYVNMGSNSSFNFSDSMPDIDPIELDSKDASVALKITYDSRDNHFSPRSGVKAGIKASFHDERLGGDFDYHEYSAFVQSYSRIAPKWGLGIRGDIKSVSDQVPFYAKPFLDMRGIPAMRYQGDSTVLAEVELSYDIDDRWAVLGFAGTGKAVDDDISFSDTDWQTSKGAGFRYLIARQLGLRTGIDIAKGPEEWTMYLQFGGSWK</sequence>
<evidence type="ECO:0000259" key="3">
    <source>
        <dbReference type="Pfam" id="PF01103"/>
    </source>
</evidence>
<gene>
    <name evidence="4" type="ORF">Sps_04205</name>
</gene>
<evidence type="ECO:0000256" key="1">
    <source>
        <dbReference type="ARBA" id="ARBA00004370"/>
    </source>
</evidence>
<comment type="subcellular location">
    <subcellularLocation>
        <location evidence="1">Membrane</location>
    </subcellularLocation>
</comment>
<dbReference type="GO" id="GO:0019867">
    <property type="term" value="C:outer membrane"/>
    <property type="evidence" value="ECO:0007669"/>
    <property type="project" value="InterPro"/>
</dbReference>
<dbReference type="AlphaFoldDB" id="A0A1S6HUY0"/>
<dbReference type="InterPro" id="IPR000184">
    <property type="entry name" value="Bac_surfAg_D15"/>
</dbReference>
<proteinExistence type="predicted"/>
<evidence type="ECO:0000313" key="4">
    <source>
        <dbReference type="EMBL" id="AQS39311.1"/>
    </source>
</evidence>
<evidence type="ECO:0000256" key="2">
    <source>
        <dbReference type="ARBA" id="ARBA00023136"/>
    </source>
</evidence>
<dbReference type="RefSeq" id="WP_218919601.1">
    <property type="nucleotide sequence ID" value="NZ_CP014782.1"/>
</dbReference>
<dbReference type="KEGG" id="spsw:Sps_04205"/>
<dbReference type="STRING" id="225848.Sps_04205"/>
<evidence type="ECO:0000313" key="5">
    <source>
        <dbReference type="Proteomes" id="UP000189545"/>
    </source>
</evidence>
<dbReference type="Proteomes" id="UP000189545">
    <property type="component" value="Chromosome"/>
</dbReference>
<accession>A0A1S6HUY0</accession>
<reference evidence="4 5" key="1">
    <citation type="submission" date="2016-03" db="EMBL/GenBank/DDBJ databases">
        <title>Complete genome sequence of Shewanella psychrophila WP2, a deep sea bacterium isolated from west Pacific sediment.</title>
        <authorList>
            <person name="Xu G."/>
            <person name="Jian H."/>
        </authorList>
    </citation>
    <scope>NUCLEOTIDE SEQUENCE [LARGE SCALE GENOMIC DNA]</scope>
    <source>
        <strain evidence="4 5">WP2</strain>
    </source>
</reference>
<name>A0A1S6HUY0_9GAMM</name>
<keyword evidence="5" id="KW-1185">Reference proteome</keyword>
<organism evidence="4 5">
    <name type="scientific">Shewanella psychrophila</name>
    <dbReference type="NCBI Taxonomy" id="225848"/>
    <lineage>
        <taxon>Bacteria</taxon>
        <taxon>Pseudomonadati</taxon>
        <taxon>Pseudomonadota</taxon>
        <taxon>Gammaproteobacteria</taxon>
        <taxon>Alteromonadales</taxon>
        <taxon>Shewanellaceae</taxon>
        <taxon>Shewanella</taxon>
    </lineage>
</organism>
<protein>
    <submittedName>
        <fullName evidence="4">Surface antigen</fullName>
    </submittedName>
</protein>
<dbReference type="Pfam" id="PF01103">
    <property type="entry name" value="Omp85"/>
    <property type="match status" value="1"/>
</dbReference>
<dbReference type="EMBL" id="CP014782">
    <property type="protein sequence ID" value="AQS39311.1"/>
    <property type="molecule type" value="Genomic_DNA"/>
</dbReference>
<feature type="domain" description="Bacterial surface antigen (D15)" evidence="3">
    <location>
        <begin position="165"/>
        <end position="292"/>
    </location>
</feature>
<dbReference type="Gene3D" id="2.40.160.50">
    <property type="entry name" value="membrane protein fhac: a member of the omp85/tpsb transporter family"/>
    <property type="match status" value="1"/>
</dbReference>
<keyword evidence="2" id="KW-0472">Membrane</keyword>